<keyword evidence="6" id="KW-0067">ATP-binding</keyword>
<dbReference type="InterPro" id="IPR003439">
    <property type="entry name" value="ABC_transporter-like_ATP-bd"/>
</dbReference>
<feature type="domain" description="ABC transporter" evidence="9">
    <location>
        <begin position="25"/>
        <end position="76"/>
    </location>
</feature>
<dbReference type="InterPro" id="IPR027417">
    <property type="entry name" value="P-loop_NTPase"/>
</dbReference>
<keyword evidence="8" id="KW-0472">Membrane</keyword>
<evidence type="ECO:0000313" key="10">
    <source>
        <dbReference type="EMBL" id="BBP86646.1"/>
    </source>
</evidence>
<evidence type="ECO:0000256" key="3">
    <source>
        <dbReference type="ARBA" id="ARBA00022448"/>
    </source>
</evidence>
<evidence type="ECO:0000256" key="1">
    <source>
        <dbReference type="ARBA" id="ARBA00004202"/>
    </source>
</evidence>
<dbReference type="GO" id="GO:0016887">
    <property type="term" value="F:ATP hydrolysis activity"/>
    <property type="evidence" value="ECO:0007669"/>
    <property type="project" value="InterPro"/>
</dbReference>
<dbReference type="GO" id="GO:0005524">
    <property type="term" value="F:ATP binding"/>
    <property type="evidence" value="ECO:0007669"/>
    <property type="project" value="UniProtKB-KW"/>
</dbReference>
<evidence type="ECO:0000256" key="5">
    <source>
        <dbReference type="ARBA" id="ARBA00022741"/>
    </source>
</evidence>
<organism evidence="10 11">
    <name type="scientific">Bacillus safensis</name>
    <dbReference type="NCBI Taxonomy" id="561879"/>
    <lineage>
        <taxon>Bacteria</taxon>
        <taxon>Bacillati</taxon>
        <taxon>Bacillota</taxon>
        <taxon>Bacilli</taxon>
        <taxon>Bacillales</taxon>
        <taxon>Bacillaceae</taxon>
        <taxon>Bacillus</taxon>
    </lineage>
</organism>
<evidence type="ECO:0000259" key="9">
    <source>
        <dbReference type="Pfam" id="PF00005"/>
    </source>
</evidence>
<dbReference type="Proteomes" id="UP000464658">
    <property type="component" value="Chromosome"/>
</dbReference>
<comment type="subcellular location">
    <subcellularLocation>
        <location evidence="1">Cell membrane</location>
        <topology evidence="1">Peripheral membrane protein</topology>
    </subcellularLocation>
</comment>
<gene>
    <name evidence="10" type="ORF">BsIDN1_02640</name>
</gene>
<evidence type="ECO:0000256" key="2">
    <source>
        <dbReference type="ARBA" id="ARBA00005417"/>
    </source>
</evidence>
<evidence type="ECO:0000313" key="11">
    <source>
        <dbReference type="Proteomes" id="UP000464658"/>
    </source>
</evidence>
<dbReference type="Pfam" id="PF00005">
    <property type="entry name" value="ABC_tran"/>
    <property type="match status" value="1"/>
</dbReference>
<dbReference type="InterPro" id="IPR050095">
    <property type="entry name" value="ECF_ABC_transporter_ATP-bd"/>
</dbReference>
<evidence type="ECO:0000256" key="4">
    <source>
        <dbReference type="ARBA" id="ARBA00022475"/>
    </source>
</evidence>
<dbReference type="SUPFAM" id="SSF52540">
    <property type="entry name" value="P-loop containing nucleoside triphosphate hydrolases"/>
    <property type="match status" value="1"/>
</dbReference>
<dbReference type="AlphaFoldDB" id="A0A5S9M563"/>
<name>A0A5S9M563_BACIA</name>
<keyword evidence="7" id="KW-1278">Translocase</keyword>
<evidence type="ECO:0000256" key="8">
    <source>
        <dbReference type="ARBA" id="ARBA00023136"/>
    </source>
</evidence>
<dbReference type="GO" id="GO:0042626">
    <property type="term" value="F:ATPase-coupled transmembrane transporter activity"/>
    <property type="evidence" value="ECO:0007669"/>
    <property type="project" value="TreeGrafter"/>
</dbReference>
<dbReference type="GO" id="GO:0043190">
    <property type="term" value="C:ATP-binding cassette (ABC) transporter complex"/>
    <property type="evidence" value="ECO:0007669"/>
    <property type="project" value="TreeGrafter"/>
</dbReference>
<dbReference type="Gene3D" id="3.40.50.300">
    <property type="entry name" value="P-loop containing nucleotide triphosphate hydrolases"/>
    <property type="match status" value="1"/>
</dbReference>
<keyword evidence="3" id="KW-0813">Transport</keyword>
<dbReference type="EMBL" id="AP021906">
    <property type="protein sequence ID" value="BBP86646.1"/>
    <property type="molecule type" value="Genomic_DNA"/>
</dbReference>
<keyword evidence="4" id="KW-1003">Cell membrane</keyword>
<dbReference type="PANTHER" id="PTHR43553:SF27">
    <property type="entry name" value="ENERGY-COUPLING FACTOR TRANSPORTER ATP-BINDING PROTEIN ECFA2"/>
    <property type="match status" value="1"/>
</dbReference>
<keyword evidence="5" id="KW-0547">Nucleotide-binding</keyword>
<protein>
    <recommendedName>
        <fullName evidence="9">ABC transporter domain-containing protein</fullName>
    </recommendedName>
</protein>
<reference evidence="10 11" key="1">
    <citation type="submission" date="2019-12" db="EMBL/GenBank/DDBJ databases">
        <title>Full genome sequence of a Bacillus safensis strain isolated from commercially available natto in Indonesia.</title>
        <authorList>
            <person name="Yoshida M."/>
            <person name="Uomi M."/>
            <person name="Waturangi D."/>
            <person name="Ekaputri J.J."/>
            <person name="Setiamarga D.H.E."/>
        </authorList>
    </citation>
    <scope>NUCLEOTIDE SEQUENCE [LARGE SCALE GENOMIC DNA]</scope>
    <source>
        <strain evidence="10 11">IDN1</strain>
    </source>
</reference>
<proteinExistence type="inferred from homology"/>
<dbReference type="PANTHER" id="PTHR43553">
    <property type="entry name" value="HEAVY METAL TRANSPORTER"/>
    <property type="match status" value="1"/>
</dbReference>
<accession>A0A5S9M563</accession>
<evidence type="ECO:0000256" key="7">
    <source>
        <dbReference type="ARBA" id="ARBA00022967"/>
    </source>
</evidence>
<sequence>MDITIKELEHRYQMKTPFERLALYDVNASIKEGSYVVAVVIGHTGSGKSTLLQHLNGLLKPTKGSIVLGKTVLQAKKSRRI</sequence>
<comment type="similarity">
    <text evidence="2">Belongs to the ABC transporter superfamily.</text>
</comment>
<evidence type="ECO:0000256" key="6">
    <source>
        <dbReference type="ARBA" id="ARBA00022840"/>
    </source>
</evidence>